<proteinExistence type="predicted"/>
<name>A0A250JMF2_9BACT</name>
<protein>
    <submittedName>
        <fullName evidence="1">Uncharacterized protein</fullName>
    </submittedName>
</protein>
<organism evidence="1 2">
    <name type="scientific">Corallococcus macrosporus DSM 14697</name>
    <dbReference type="NCBI Taxonomy" id="1189310"/>
    <lineage>
        <taxon>Bacteria</taxon>
        <taxon>Pseudomonadati</taxon>
        <taxon>Myxococcota</taxon>
        <taxon>Myxococcia</taxon>
        <taxon>Myxococcales</taxon>
        <taxon>Cystobacterineae</taxon>
        <taxon>Myxococcaceae</taxon>
        <taxon>Corallococcus</taxon>
    </lineage>
</organism>
<evidence type="ECO:0000313" key="1">
    <source>
        <dbReference type="EMBL" id="ATB44843.1"/>
    </source>
</evidence>
<keyword evidence="2" id="KW-1185">Reference proteome</keyword>
<evidence type="ECO:0000313" key="2">
    <source>
        <dbReference type="Proteomes" id="UP000217343"/>
    </source>
</evidence>
<dbReference type="Proteomes" id="UP000217343">
    <property type="component" value="Chromosome"/>
</dbReference>
<reference evidence="1 2" key="1">
    <citation type="submission" date="2017-06" db="EMBL/GenBank/DDBJ databases">
        <title>Sequencing and comparative analysis of myxobacterial genomes.</title>
        <authorList>
            <person name="Rupp O."/>
            <person name="Goesmann A."/>
            <person name="Sogaard-Andersen L."/>
        </authorList>
    </citation>
    <scope>NUCLEOTIDE SEQUENCE [LARGE SCALE GENOMIC DNA]</scope>
    <source>
        <strain evidence="1 2">DSM 14697</strain>
    </source>
</reference>
<accession>A0A250JMF2</accession>
<dbReference type="EMBL" id="CP022203">
    <property type="protein sequence ID" value="ATB44843.1"/>
    <property type="molecule type" value="Genomic_DNA"/>
</dbReference>
<gene>
    <name evidence="1" type="ORF">MYMAC_000425</name>
</gene>
<dbReference type="AlphaFoldDB" id="A0A250JMF2"/>
<sequence>MRPMPLYECSLYAGEVYFSRSIMADGPQHAASLFRHDVAGAKLPQGDIAVRDKKGNRHRYTWTLEPVEK</sequence>
<dbReference type="KEGG" id="mmas:MYMAC_000425"/>